<dbReference type="EMBL" id="WJXO01000001">
    <property type="protein sequence ID" value="MRN39095.1"/>
    <property type="molecule type" value="Genomic_DNA"/>
</dbReference>
<organism evidence="1 2">
    <name type="scientific">Neisseria brasiliensis</name>
    <dbReference type="NCBI Taxonomy" id="2666100"/>
    <lineage>
        <taxon>Bacteria</taxon>
        <taxon>Pseudomonadati</taxon>
        <taxon>Pseudomonadota</taxon>
        <taxon>Betaproteobacteria</taxon>
        <taxon>Neisseriales</taxon>
        <taxon>Neisseriaceae</taxon>
        <taxon>Neisseria</taxon>
    </lineage>
</organism>
<evidence type="ECO:0000313" key="1">
    <source>
        <dbReference type="EMBL" id="MRN39095.1"/>
    </source>
</evidence>
<protein>
    <submittedName>
        <fullName evidence="1">Uncharacterized protein</fullName>
    </submittedName>
</protein>
<dbReference type="AlphaFoldDB" id="A0A7X2H009"/>
<comment type="caution">
    <text evidence="1">The sequence shown here is derived from an EMBL/GenBank/DDBJ whole genome shotgun (WGS) entry which is preliminary data.</text>
</comment>
<evidence type="ECO:0000313" key="2">
    <source>
        <dbReference type="Proteomes" id="UP000486297"/>
    </source>
</evidence>
<gene>
    <name evidence="1" type="ORF">GJU80_11580</name>
</gene>
<name>A0A7X2H009_9NEIS</name>
<dbReference type="Proteomes" id="UP000486297">
    <property type="component" value="Unassembled WGS sequence"/>
</dbReference>
<reference evidence="1" key="1">
    <citation type="journal article" name="Emerg. Infect. Dis.">
        <title>Two cases of a newly characterized neisseria species.</title>
        <authorList>
            <person name="Mustapha M."/>
            <person name="Lemos A.P.S."/>
            <person name="Harrison L.H."/>
            <person name="Vantyne D."/>
            <person name="Sacchi C.T."/>
        </authorList>
    </citation>
    <scope>NUCLEOTIDE SEQUENCE</scope>
    <source>
        <strain evidence="1">N.95.16</strain>
    </source>
</reference>
<keyword evidence="2" id="KW-1185">Reference proteome</keyword>
<accession>A0A7X2H009</accession>
<proteinExistence type="predicted"/>
<sequence>MGVQVAAVLTVFGEIAVKGAVVQFDVLMFQQVAADLFGAVFLGNQFVNSLFDGSSQFGWLFVWGLGSKIIKKPDKLLGRVLNLT</sequence>